<dbReference type="Proteomes" id="UP001209540">
    <property type="component" value="Unassembled WGS sequence"/>
</dbReference>
<evidence type="ECO:0000313" key="3">
    <source>
        <dbReference type="Proteomes" id="UP001209540"/>
    </source>
</evidence>
<feature type="region of interest" description="Disordered" evidence="1">
    <location>
        <begin position="1"/>
        <end position="53"/>
    </location>
</feature>
<gene>
    <name evidence="2" type="ORF">BDA99DRAFT_75629</name>
</gene>
<evidence type="ECO:0000313" key="2">
    <source>
        <dbReference type="EMBL" id="KAI9261403.1"/>
    </source>
</evidence>
<feature type="compositionally biased region" description="Low complexity" evidence="1">
    <location>
        <begin position="203"/>
        <end position="219"/>
    </location>
</feature>
<name>A0AAD5KC04_9FUNG</name>
<proteinExistence type="predicted"/>
<protein>
    <submittedName>
        <fullName evidence="2">Uncharacterized protein</fullName>
    </submittedName>
</protein>
<organism evidence="2 3">
    <name type="scientific">Phascolomyces articulosus</name>
    <dbReference type="NCBI Taxonomy" id="60185"/>
    <lineage>
        <taxon>Eukaryota</taxon>
        <taxon>Fungi</taxon>
        <taxon>Fungi incertae sedis</taxon>
        <taxon>Mucoromycota</taxon>
        <taxon>Mucoromycotina</taxon>
        <taxon>Mucoromycetes</taxon>
        <taxon>Mucorales</taxon>
        <taxon>Lichtheimiaceae</taxon>
        <taxon>Phascolomyces</taxon>
    </lineage>
</organism>
<feature type="region of interest" description="Disordered" evidence="1">
    <location>
        <begin position="71"/>
        <end position="128"/>
    </location>
</feature>
<keyword evidence="3" id="KW-1185">Reference proteome</keyword>
<reference evidence="2" key="2">
    <citation type="submission" date="2023-02" db="EMBL/GenBank/DDBJ databases">
        <authorList>
            <consortium name="DOE Joint Genome Institute"/>
            <person name="Mondo S.J."/>
            <person name="Chang Y."/>
            <person name="Wang Y."/>
            <person name="Ahrendt S."/>
            <person name="Andreopoulos W."/>
            <person name="Barry K."/>
            <person name="Beard J."/>
            <person name="Benny G.L."/>
            <person name="Blankenship S."/>
            <person name="Bonito G."/>
            <person name="Cuomo C."/>
            <person name="Desiro A."/>
            <person name="Gervers K.A."/>
            <person name="Hundley H."/>
            <person name="Kuo A."/>
            <person name="LaButti K."/>
            <person name="Lang B.F."/>
            <person name="Lipzen A."/>
            <person name="O'Donnell K."/>
            <person name="Pangilinan J."/>
            <person name="Reynolds N."/>
            <person name="Sandor L."/>
            <person name="Smith M.W."/>
            <person name="Tsang A."/>
            <person name="Grigoriev I.V."/>
            <person name="Stajich J.E."/>
            <person name="Spatafora J.W."/>
        </authorList>
    </citation>
    <scope>NUCLEOTIDE SEQUENCE</scope>
    <source>
        <strain evidence="2">RSA 2281</strain>
    </source>
</reference>
<feature type="compositionally biased region" description="Polar residues" evidence="1">
    <location>
        <begin position="25"/>
        <end position="44"/>
    </location>
</feature>
<reference evidence="2" key="1">
    <citation type="journal article" date="2022" name="IScience">
        <title>Evolution of zygomycete secretomes and the origins of terrestrial fungal ecologies.</title>
        <authorList>
            <person name="Chang Y."/>
            <person name="Wang Y."/>
            <person name="Mondo S."/>
            <person name="Ahrendt S."/>
            <person name="Andreopoulos W."/>
            <person name="Barry K."/>
            <person name="Beard J."/>
            <person name="Benny G.L."/>
            <person name="Blankenship S."/>
            <person name="Bonito G."/>
            <person name="Cuomo C."/>
            <person name="Desiro A."/>
            <person name="Gervers K.A."/>
            <person name="Hundley H."/>
            <person name="Kuo A."/>
            <person name="LaButti K."/>
            <person name="Lang B.F."/>
            <person name="Lipzen A."/>
            <person name="O'Donnell K."/>
            <person name="Pangilinan J."/>
            <person name="Reynolds N."/>
            <person name="Sandor L."/>
            <person name="Smith M.E."/>
            <person name="Tsang A."/>
            <person name="Grigoriev I.V."/>
            <person name="Stajich J.E."/>
            <person name="Spatafora J.W."/>
        </authorList>
    </citation>
    <scope>NUCLEOTIDE SEQUENCE</scope>
    <source>
        <strain evidence="2">RSA 2281</strain>
    </source>
</reference>
<comment type="caution">
    <text evidence="2">The sequence shown here is derived from an EMBL/GenBank/DDBJ whole genome shotgun (WGS) entry which is preliminary data.</text>
</comment>
<accession>A0AAD5KC04</accession>
<sequence length="254" mass="28488">MDDYSYMPNYRPEGGALEIDEDNTNESPLSSSLRYPSAQQSIGTKENRGRVGRTRSFLAKKKPHPLRIMYPPPLQQQSSSLPINPAAEDGTRYFNSGDAIIPPSDSNNDTNTKRSRVRSHSQYGSFSILPESSNRDIEYFDKDYKNIYKLKHPASPASPASPVSSSEGQEKPNAISPSNMKKEQYDQREHRHSILSSGIGEETISNHTTIIASSSSSSTKVKNQQEKENINMKKKKLSKYLPIAVTNSHHKKHH</sequence>
<feature type="region of interest" description="Disordered" evidence="1">
    <location>
        <begin position="153"/>
        <end position="254"/>
    </location>
</feature>
<evidence type="ECO:0000256" key="1">
    <source>
        <dbReference type="SAM" id="MobiDB-lite"/>
    </source>
</evidence>
<dbReference type="AlphaFoldDB" id="A0AAD5KC04"/>
<feature type="compositionally biased region" description="Basic and acidic residues" evidence="1">
    <location>
        <begin position="180"/>
        <end position="189"/>
    </location>
</feature>
<dbReference type="EMBL" id="JAIXMP010000015">
    <property type="protein sequence ID" value="KAI9261403.1"/>
    <property type="molecule type" value="Genomic_DNA"/>
</dbReference>
<feature type="compositionally biased region" description="Low complexity" evidence="1">
    <location>
        <begin position="153"/>
        <end position="166"/>
    </location>
</feature>